<sequence length="283" mass="32484">MEQLYLNFPCRAKQINLLDELLGKDSLILPPLLFIYGQAAVGKTTILVEYLDIIKAKYAYVNCIECYTNRLLHESILTQIFGVSSDIKCDNFMDLIHIFRNASKEGSFFNQPTAIVLDGIENLNDSTSGNSLAVFSKLQEMTSIYSLSVIFISKVLPEKFYIDSSYIPVYFPQYTRDDYMTILKFYRPPECEEQFFENYLNSALTVFIRTTRDFIEMKNLNASPEVVKVLAGNKCDATSQRVVDQEMGQKIDQYDSGQNGNIHLDLKSRLFENSLKDQWKCSC</sequence>
<feature type="domain" description="Orc1-like AAA ATPase" evidence="2">
    <location>
        <begin position="7"/>
        <end position="144"/>
    </location>
</feature>
<dbReference type="InterPro" id="IPR027417">
    <property type="entry name" value="P-loop_NTPase"/>
</dbReference>
<dbReference type="SUPFAM" id="SSF52540">
    <property type="entry name" value="P-loop containing nucleoside triphosphate hydrolases"/>
    <property type="match status" value="1"/>
</dbReference>
<dbReference type="GO" id="GO:0006270">
    <property type="term" value="P:DNA replication initiation"/>
    <property type="evidence" value="ECO:0007669"/>
    <property type="project" value="TreeGrafter"/>
</dbReference>
<dbReference type="EMBL" id="ACPB03002123">
    <property type="status" value="NOT_ANNOTATED_CDS"/>
    <property type="molecule type" value="Genomic_DNA"/>
</dbReference>
<keyword evidence="4" id="KW-1185">Reference proteome</keyword>
<dbReference type="InterPro" id="IPR020796">
    <property type="entry name" value="ORC5"/>
</dbReference>
<dbReference type="Proteomes" id="UP000015103">
    <property type="component" value="Unassembled WGS sequence"/>
</dbReference>
<dbReference type="InParanoid" id="T1HUZ6"/>
<reference evidence="3" key="1">
    <citation type="submission" date="2015-05" db="UniProtKB">
        <authorList>
            <consortium name="EnsemblMetazoa"/>
        </authorList>
    </citation>
    <scope>IDENTIFICATION</scope>
</reference>
<dbReference type="InterPro" id="IPR041664">
    <property type="entry name" value="AAA_16"/>
</dbReference>
<dbReference type="EMBL" id="ACPB03002122">
    <property type="status" value="NOT_ANNOTATED_CDS"/>
    <property type="molecule type" value="Genomic_DNA"/>
</dbReference>
<dbReference type="GO" id="GO:0005664">
    <property type="term" value="C:nuclear origin of replication recognition complex"/>
    <property type="evidence" value="ECO:0007669"/>
    <property type="project" value="TreeGrafter"/>
</dbReference>
<dbReference type="STRING" id="13249.T1HUZ6"/>
<evidence type="ECO:0000313" key="3">
    <source>
        <dbReference type="EnsemblMetazoa" id="RPRC007866-PA"/>
    </source>
</evidence>
<proteinExistence type="inferred from homology"/>
<dbReference type="Gene3D" id="3.40.50.300">
    <property type="entry name" value="P-loop containing nucleotide triphosphate hydrolases"/>
    <property type="match status" value="1"/>
</dbReference>
<evidence type="ECO:0000259" key="2">
    <source>
        <dbReference type="Pfam" id="PF13191"/>
    </source>
</evidence>
<protein>
    <submittedName>
        <fullName evidence="3">AAA_16 domain-containing protein</fullName>
    </submittedName>
</protein>
<comment type="similarity">
    <text evidence="1">Belongs to the ORC5 family.</text>
</comment>
<organism evidence="3 4">
    <name type="scientific">Rhodnius prolixus</name>
    <name type="common">Triatomid bug</name>
    <dbReference type="NCBI Taxonomy" id="13249"/>
    <lineage>
        <taxon>Eukaryota</taxon>
        <taxon>Metazoa</taxon>
        <taxon>Ecdysozoa</taxon>
        <taxon>Arthropoda</taxon>
        <taxon>Hexapoda</taxon>
        <taxon>Insecta</taxon>
        <taxon>Pterygota</taxon>
        <taxon>Neoptera</taxon>
        <taxon>Paraneoptera</taxon>
        <taxon>Hemiptera</taxon>
        <taxon>Heteroptera</taxon>
        <taxon>Panheteroptera</taxon>
        <taxon>Cimicomorpha</taxon>
        <taxon>Reduviidae</taxon>
        <taxon>Triatominae</taxon>
        <taxon>Rhodnius</taxon>
    </lineage>
</organism>
<dbReference type="HOGENOM" id="CLU_984535_0_0_1"/>
<evidence type="ECO:0000313" key="4">
    <source>
        <dbReference type="Proteomes" id="UP000015103"/>
    </source>
</evidence>
<dbReference type="EnsemblMetazoa" id="RPRC007866-RA">
    <property type="protein sequence ID" value="RPRC007866-PA"/>
    <property type="gene ID" value="RPRC007866"/>
</dbReference>
<dbReference type="PANTHER" id="PTHR12705:SF0">
    <property type="entry name" value="ORIGIN RECOGNITION COMPLEX SUBUNIT 5"/>
    <property type="match status" value="1"/>
</dbReference>
<dbReference type="Pfam" id="PF13191">
    <property type="entry name" value="AAA_16"/>
    <property type="match status" value="1"/>
</dbReference>
<accession>T1HUZ6</accession>
<dbReference type="PANTHER" id="PTHR12705">
    <property type="entry name" value="ORIGIN RECOGNITION COMPLEX SUBUNIT 5"/>
    <property type="match status" value="1"/>
</dbReference>
<dbReference type="VEuPathDB" id="VectorBase:RPRC007866"/>
<dbReference type="GO" id="GO:0003688">
    <property type="term" value="F:DNA replication origin binding"/>
    <property type="evidence" value="ECO:0007669"/>
    <property type="project" value="TreeGrafter"/>
</dbReference>
<dbReference type="eggNOG" id="KOG2543">
    <property type="taxonomic scope" value="Eukaryota"/>
</dbReference>
<evidence type="ECO:0000256" key="1">
    <source>
        <dbReference type="ARBA" id="ARBA00006269"/>
    </source>
</evidence>
<dbReference type="AlphaFoldDB" id="T1HUZ6"/>
<name>T1HUZ6_RHOPR</name>